<gene>
    <name evidence="8" type="ORF">ACFFGT_12050</name>
</gene>
<proteinExistence type="predicted"/>
<dbReference type="InterPro" id="IPR011577">
    <property type="entry name" value="Cyt_b561_bac/Ni-Hgenase"/>
</dbReference>
<evidence type="ECO:0000256" key="2">
    <source>
        <dbReference type="ARBA" id="ARBA00022475"/>
    </source>
</evidence>
<keyword evidence="3 6" id="KW-0812">Transmembrane</keyword>
<evidence type="ECO:0000256" key="6">
    <source>
        <dbReference type="SAM" id="Phobius"/>
    </source>
</evidence>
<dbReference type="Gene3D" id="1.20.950.20">
    <property type="entry name" value="Transmembrane di-heme cytochromes, Chain C"/>
    <property type="match status" value="1"/>
</dbReference>
<dbReference type="EMBL" id="JBHLTS010000021">
    <property type="protein sequence ID" value="MFC0514940.1"/>
    <property type="molecule type" value="Genomic_DNA"/>
</dbReference>
<dbReference type="Pfam" id="PF01292">
    <property type="entry name" value="Ni_hydr_CYTB"/>
    <property type="match status" value="1"/>
</dbReference>
<feature type="transmembrane region" description="Helical" evidence="6">
    <location>
        <begin position="91"/>
        <end position="112"/>
    </location>
</feature>
<reference evidence="8 9" key="1">
    <citation type="submission" date="2024-09" db="EMBL/GenBank/DDBJ databases">
        <authorList>
            <person name="Sun Q."/>
            <person name="Mori K."/>
        </authorList>
    </citation>
    <scope>NUCLEOTIDE SEQUENCE [LARGE SCALE GENOMIC DNA]</scope>
    <source>
        <strain evidence="8 9">NCAIM B.02415</strain>
    </source>
</reference>
<evidence type="ECO:0000256" key="5">
    <source>
        <dbReference type="ARBA" id="ARBA00023136"/>
    </source>
</evidence>
<keyword evidence="9" id="KW-1185">Reference proteome</keyword>
<dbReference type="SUPFAM" id="SSF81342">
    <property type="entry name" value="Transmembrane di-heme cytochromes"/>
    <property type="match status" value="1"/>
</dbReference>
<keyword evidence="5 6" id="KW-0472">Membrane</keyword>
<dbReference type="PANTHER" id="PTHR30485:SF0">
    <property type="entry name" value="NI_FE-HYDROGENASE 1 B-TYPE CYTOCHROME SUBUNIT-RELATED"/>
    <property type="match status" value="1"/>
</dbReference>
<dbReference type="InterPro" id="IPR051542">
    <property type="entry name" value="Hydrogenase_cytochrome"/>
</dbReference>
<organism evidence="8 9">
    <name type="scientific">Mucilaginibacter angelicae</name>
    <dbReference type="NCBI Taxonomy" id="869718"/>
    <lineage>
        <taxon>Bacteria</taxon>
        <taxon>Pseudomonadati</taxon>
        <taxon>Bacteroidota</taxon>
        <taxon>Sphingobacteriia</taxon>
        <taxon>Sphingobacteriales</taxon>
        <taxon>Sphingobacteriaceae</taxon>
        <taxon>Mucilaginibacter</taxon>
    </lineage>
</organism>
<feature type="domain" description="Cytochrome b561 bacterial/Ni-hydrogenase" evidence="7">
    <location>
        <begin position="20"/>
        <end position="220"/>
    </location>
</feature>
<feature type="transmembrane region" description="Helical" evidence="6">
    <location>
        <begin position="141"/>
        <end position="166"/>
    </location>
</feature>
<dbReference type="Proteomes" id="UP001589828">
    <property type="component" value="Unassembled WGS sequence"/>
</dbReference>
<keyword evidence="2" id="KW-1003">Cell membrane</keyword>
<protein>
    <submittedName>
        <fullName evidence="8">Cytochrome b/b6 domain-containing protein</fullName>
    </submittedName>
</protein>
<keyword evidence="4 6" id="KW-1133">Transmembrane helix</keyword>
<accession>A0ABV6L640</accession>
<comment type="caution">
    <text evidence="8">The sequence shown here is derived from an EMBL/GenBank/DDBJ whole genome shotgun (WGS) entry which is preliminary data.</text>
</comment>
<sequence>MAITKPVRKDIIHQQRTKKYSAPLRFWHWANTIVISGSLVTVLINSTITDKRPVSALVKTELQASGVVITDNQAGSVAHALGDSVWNVHTWFGYGLAGLLLFRLVLEFFQLADQKFIRQMKNIYSQFRSTKKQRELAKHELTVKVIYAAFYTLLIIMALTGLFLAFEDLLAPFKAIRQSVKEVHGFCLYLMLAFIFVHLAGVFLAERKDGKGIVSDMINGGGDNNIICR</sequence>
<feature type="transmembrane region" description="Helical" evidence="6">
    <location>
        <begin position="186"/>
        <end position="205"/>
    </location>
</feature>
<dbReference type="RefSeq" id="WP_377022783.1">
    <property type="nucleotide sequence ID" value="NZ_JBHLTS010000021.1"/>
</dbReference>
<name>A0ABV6L640_9SPHI</name>
<evidence type="ECO:0000256" key="3">
    <source>
        <dbReference type="ARBA" id="ARBA00022692"/>
    </source>
</evidence>
<comment type="subcellular location">
    <subcellularLocation>
        <location evidence="1">Cell membrane</location>
        <topology evidence="1">Multi-pass membrane protein</topology>
    </subcellularLocation>
</comment>
<dbReference type="InterPro" id="IPR016174">
    <property type="entry name" value="Di-haem_cyt_TM"/>
</dbReference>
<feature type="transmembrane region" description="Helical" evidence="6">
    <location>
        <begin position="26"/>
        <end position="48"/>
    </location>
</feature>
<evidence type="ECO:0000256" key="4">
    <source>
        <dbReference type="ARBA" id="ARBA00022989"/>
    </source>
</evidence>
<evidence type="ECO:0000313" key="9">
    <source>
        <dbReference type="Proteomes" id="UP001589828"/>
    </source>
</evidence>
<evidence type="ECO:0000259" key="7">
    <source>
        <dbReference type="Pfam" id="PF01292"/>
    </source>
</evidence>
<dbReference type="PANTHER" id="PTHR30485">
    <property type="entry name" value="NI/FE-HYDROGENASE 1 B-TYPE CYTOCHROME SUBUNIT"/>
    <property type="match status" value="1"/>
</dbReference>
<evidence type="ECO:0000256" key="1">
    <source>
        <dbReference type="ARBA" id="ARBA00004651"/>
    </source>
</evidence>
<evidence type="ECO:0000313" key="8">
    <source>
        <dbReference type="EMBL" id="MFC0514940.1"/>
    </source>
</evidence>